<gene>
    <name evidence="1" type="ORF">J1N51_09000</name>
</gene>
<organism evidence="1 2">
    <name type="scientific">Psychrosphaera ytuae</name>
    <dbReference type="NCBI Taxonomy" id="2820710"/>
    <lineage>
        <taxon>Bacteria</taxon>
        <taxon>Pseudomonadati</taxon>
        <taxon>Pseudomonadota</taxon>
        <taxon>Gammaproteobacteria</taxon>
        <taxon>Alteromonadales</taxon>
        <taxon>Pseudoalteromonadaceae</taxon>
        <taxon>Psychrosphaera</taxon>
    </lineage>
</organism>
<dbReference type="EMBL" id="CP072110">
    <property type="protein sequence ID" value="QTH62899.1"/>
    <property type="molecule type" value="Genomic_DNA"/>
</dbReference>
<protein>
    <submittedName>
        <fullName evidence="1">Uncharacterized protein</fullName>
    </submittedName>
</protein>
<reference evidence="1" key="1">
    <citation type="submission" date="2021-03" db="EMBL/GenBank/DDBJ databases">
        <title>Description of Psychrosphaera ytuae sp. nov. isolated from deep sea sediment of South China Sea.</title>
        <authorList>
            <person name="Zhang J."/>
            <person name="Xu X.-D."/>
        </authorList>
    </citation>
    <scope>NUCLEOTIDE SEQUENCE</scope>
    <source>
        <strain evidence="1">MTZ26</strain>
    </source>
</reference>
<dbReference type="KEGG" id="psym:J1N51_09000"/>
<accession>A0A975D9Q4</accession>
<evidence type="ECO:0000313" key="2">
    <source>
        <dbReference type="Proteomes" id="UP000682739"/>
    </source>
</evidence>
<dbReference type="AlphaFoldDB" id="A0A975D9Q4"/>
<dbReference type="RefSeq" id="WP_208830560.1">
    <property type="nucleotide sequence ID" value="NZ_CP072110.1"/>
</dbReference>
<sequence>MKFLIFLLVVISLLTVDHPQVNKIRTDLATLIGQLVESEYSRGQTSKKVYDELAGQFDTFKPREEEYVKAITASPVELYEFYQEFCKHKVFNEKISAYNMRVVCRTIEAHYVDLENEVIRQTRN</sequence>
<name>A0A975D9Q4_9GAMM</name>
<proteinExistence type="predicted"/>
<evidence type="ECO:0000313" key="1">
    <source>
        <dbReference type="EMBL" id="QTH62899.1"/>
    </source>
</evidence>
<dbReference type="Proteomes" id="UP000682739">
    <property type="component" value="Chromosome"/>
</dbReference>
<keyword evidence="2" id="KW-1185">Reference proteome</keyword>